<sequence>MSPDRADRPDPWVVLASGVSWDDAWMSEKHLAVALSAYVPVLFVDPPVSYLTPLRKPHLRAGGLRPRVAEVHPGITRVTPLAPPGVSRPGLRVAAAAATRHAIRSAVARAEGPRRAVHAVVVASLDDVLGACPGALRVLWGTDDWVAGAELMGLSADYLRRREADQLAAADVVVTVTGHLADLWRERSTAVRVVPNGCDPGHFATVDQVPAAPDVHLPGPVAGFVGHLSDRIDVAVLEAVADTGASLLLVGPVQPGFATERLARLLARDNVQSTGRRPFEDLPGYLRAIDVGLTPYADTAFNRSSFPLKTMEYLAAGRPVVTTGLPAARELPADLVTIADGPAQVTAATLAALAAPADPALAARRRAYAAGQSWDARARAFLDVLGLADRVPVAADQTLSAER</sequence>
<dbReference type="EMBL" id="BKAL01000013">
    <property type="protein sequence ID" value="GEP70497.1"/>
    <property type="molecule type" value="Genomic_DNA"/>
</dbReference>
<dbReference type="OrthoDB" id="9771846at2"/>
<dbReference type="Proteomes" id="UP000321798">
    <property type="component" value="Unassembled WGS sequence"/>
</dbReference>
<organism evidence="1 2">
    <name type="scientific">Cellulomonas soli</name>
    <dbReference type="NCBI Taxonomy" id="931535"/>
    <lineage>
        <taxon>Bacteria</taxon>
        <taxon>Bacillati</taxon>
        <taxon>Actinomycetota</taxon>
        <taxon>Actinomycetes</taxon>
        <taxon>Micrococcales</taxon>
        <taxon>Cellulomonadaceae</taxon>
        <taxon>Cellulomonas</taxon>
    </lineage>
</organism>
<accession>A0A512PH32</accession>
<evidence type="ECO:0000313" key="2">
    <source>
        <dbReference type="Proteomes" id="UP000321798"/>
    </source>
</evidence>
<evidence type="ECO:0008006" key="3">
    <source>
        <dbReference type="Google" id="ProtNLM"/>
    </source>
</evidence>
<reference evidence="1 2" key="1">
    <citation type="submission" date="2019-07" db="EMBL/GenBank/DDBJ databases">
        <title>Whole genome shotgun sequence of Cellulomonas soli NBRC 109434.</title>
        <authorList>
            <person name="Hosoyama A."/>
            <person name="Uohara A."/>
            <person name="Ohji S."/>
            <person name="Ichikawa N."/>
        </authorList>
    </citation>
    <scope>NUCLEOTIDE SEQUENCE [LARGE SCALE GENOMIC DNA]</scope>
    <source>
        <strain evidence="1 2">NBRC 109434</strain>
    </source>
</reference>
<comment type="caution">
    <text evidence="1">The sequence shown here is derived from an EMBL/GenBank/DDBJ whole genome shotgun (WGS) entry which is preliminary data.</text>
</comment>
<dbReference type="SUPFAM" id="SSF53756">
    <property type="entry name" value="UDP-Glycosyltransferase/glycogen phosphorylase"/>
    <property type="match status" value="1"/>
</dbReference>
<dbReference type="PANTHER" id="PTHR12526">
    <property type="entry name" value="GLYCOSYLTRANSFERASE"/>
    <property type="match status" value="1"/>
</dbReference>
<keyword evidence="2" id="KW-1185">Reference proteome</keyword>
<dbReference type="Pfam" id="PF13692">
    <property type="entry name" value="Glyco_trans_1_4"/>
    <property type="match status" value="1"/>
</dbReference>
<dbReference type="Gene3D" id="3.40.50.2000">
    <property type="entry name" value="Glycogen Phosphorylase B"/>
    <property type="match status" value="1"/>
</dbReference>
<name>A0A512PH32_9CELL</name>
<proteinExistence type="predicted"/>
<protein>
    <recommendedName>
        <fullName evidence="3">Glycosyl transferase</fullName>
    </recommendedName>
</protein>
<dbReference type="AlphaFoldDB" id="A0A512PH32"/>
<evidence type="ECO:0000313" key="1">
    <source>
        <dbReference type="EMBL" id="GEP70497.1"/>
    </source>
</evidence>
<dbReference type="RefSeq" id="WP_146954266.1">
    <property type="nucleotide sequence ID" value="NZ_BAABBJ010000001.1"/>
</dbReference>
<gene>
    <name evidence="1" type="ORF">CSO01_32120</name>
</gene>